<proteinExistence type="predicted"/>
<organism evidence="1 2">
    <name type="scientific">Ruminococcus turbiniformis</name>
    <dbReference type="NCBI Taxonomy" id="2881258"/>
    <lineage>
        <taxon>Bacteria</taxon>
        <taxon>Bacillati</taxon>
        <taxon>Bacillota</taxon>
        <taxon>Clostridia</taxon>
        <taxon>Eubacteriales</taxon>
        <taxon>Oscillospiraceae</taxon>
        <taxon>Ruminococcus</taxon>
    </lineage>
</organism>
<dbReference type="InterPro" id="IPR022453">
    <property type="entry name" value="Znf_MqsA-type"/>
</dbReference>
<reference evidence="1 2" key="1">
    <citation type="submission" date="2021-10" db="EMBL/GenBank/DDBJ databases">
        <title>Anaerobic single-cell dispensing facilitates the cultivation of human gut bacteria.</title>
        <authorList>
            <person name="Afrizal A."/>
        </authorList>
    </citation>
    <scope>NUCLEOTIDE SEQUENCE [LARGE SCALE GENOMIC DNA]</scope>
    <source>
        <strain evidence="1 2">CLA-AA-H200</strain>
    </source>
</reference>
<keyword evidence="2" id="KW-1185">Reference proteome</keyword>
<gene>
    <name evidence="1" type="ORF">LKD70_08330</name>
</gene>
<dbReference type="NCBIfam" id="TIGR03831">
    <property type="entry name" value="YgiT_finger"/>
    <property type="match status" value="1"/>
</dbReference>
<protein>
    <submittedName>
        <fullName evidence="1">YgiT-type zinc finger protein</fullName>
    </submittedName>
</protein>
<evidence type="ECO:0000313" key="1">
    <source>
        <dbReference type="EMBL" id="MCC2254423.1"/>
    </source>
</evidence>
<sequence>MRCSKCGATVEKGVTTSVTDTGECLVIVRNVPCYKCVECGMAAFKNDGVMAVNETLTISGKEYTFNASGELI</sequence>
<dbReference type="RefSeq" id="WP_227707561.1">
    <property type="nucleotide sequence ID" value="NZ_JAJEQX010000012.1"/>
</dbReference>
<dbReference type="Proteomes" id="UP001198151">
    <property type="component" value="Unassembled WGS sequence"/>
</dbReference>
<name>A0ABS8FWU5_9FIRM</name>
<dbReference type="EMBL" id="JAJEQX010000012">
    <property type="protein sequence ID" value="MCC2254423.1"/>
    <property type="molecule type" value="Genomic_DNA"/>
</dbReference>
<evidence type="ECO:0000313" key="2">
    <source>
        <dbReference type="Proteomes" id="UP001198151"/>
    </source>
</evidence>
<comment type="caution">
    <text evidence="1">The sequence shown here is derived from an EMBL/GenBank/DDBJ whole genome shotgun (WGS) entry which is preliminary data.</text>
</comment>
<accession>A0ABS8FWU5</accession>